<gene>
    <name evidence="6" type="ORF">GRI38_11670</name>
</gene>
<feature type="transmembrane region" description="Helical" evidence="3">
    <location>
        <begin position="183"/>
        <end position="204"/>
    </location>
</feature>
<feature type="domain" description="GGDEF" evidence="5">
    <location>
        <begin position="435"/>
        <end position="567"/>
    </location>
</feature>
<evidence type="ECO:0000256" key="1">
    <source>
        <dbReference type="ARBA" id="ARBA00012528"/>
    </source>
</evidence>
<feature type="transmembrane region" description="Helical" evidence="3">
    <location>
        <begin position="366"/>
        <end position="386"/>
    </location>
</feature>
<feature type="transmembrane region" description="Helical" evidence="3">
    <location>
        <begin position="243"/>
        <end position="267"/>
    </location>
</feature>
<dbReference type="GO" id="GO:0043709">
    <property type="term" value="P:cell adhesion involved in single-species biofilm formation"/>
    <property type="evidence" value="ECO:0007669"/>
    <property type="project" value="TreeGrafter"/>
</dbReference>
<evidence type="ECO:0000256" key="2">
    <source>
        <dbReference type="ARBA" id="ARBA00034247"/>
    </source>
</evidence>
<feature type="transmembrane region" description="Helical" evidence="3">
    <location>
        <begin position="308"/>
        <end position="328"/>
    </location>
</feature>
<organism evidence="6 7">
    <name type="scientific">Parapontixanthobacter aurantiacus</name>
    <dbReference type="NCBI Taxonomy" id="1463599"/>
    <lineage>
        <taxon>Bacteria</taxon>
        <taxon>Pseudomonadati</taxon>
        <taxon>Pseudomonadota</taxon>
        <taxon>Alphaproteobacteria</taxon>
        <taxon>Sphingomonadales</taxon>
        <taxon>Erythrobacteraceae</taxon>
        <taxon>Parapontixanthobacter</taxon>
    </lineage>
</organism>
<dbReference type="Pfam" id="PF00990">
    <property type="entry name" value="GGDEF"/>
    <property type="match status" value="1"/>
</dbReference>
<dbReference type="AlphaFoldDB" id="A0A844ZH19"/>
<keyword evidence="4" id="KW-0732">Signal</keyword>
<keyword evidence="3" id="KW-1133">Transmembrane helix</keyword>
<dbReference type="SMART" id="SM00267">
    <property type="entry name" value="GGDEF"/>
    <property type="match status" value="1"/>
</dbReference>
<evidence type="ECO:0000256" key="3">
    <source>
        <dbReference type="SAM" id="Phobius"/>
    </source>
</evidence>
<evidence type="ECO:0000259" key="5">
    <source>
        <dbReference type="PROSITE" id="PS50887"/>
    </source>
</evidence>
<dbReference type="PANTHER" id="PTHR45138">
    <property type="entry name" value="REGULATORY COMPONENTS OF SENSORY TRANSDUCTION SYSTEM"/>
    <property type="match status" value="1"/>
</dbReference>
<comment type="catalytic activity">
    <reaction evidence="2">
        <text>2 GTP = 3',3'-c-di-GMP + 2 diphosphate</text>
        <dbReference type="Rhea" id="RHEA:24898"/>
        <dbReference type="ChEBI" id="CHEBI:33019"/>
        <dbReference type="ChEBI" id="CHEBI:37565"/>
        <dbReference type="ChEBI" id="CHEBI:58805"/>
        <dbReference type="EC" id="2.7.7.65"/>
    </reaction>
</comment>
<accession>A0A844ZH19</accession>
<feature type="transmembrane region" description="Helical" evidence="3">
    <location>
        <begin position="279"/>
        <end position="296"/>
    </location>
</feature>
<dbReference type="NCBIfam" id="TIGR00254">
    <property type="entry name" value="GGDEF"/>
    <property type="match status" value="1"/>
</dbReference>
<dbReference type="InterPro" id="IPR000160">
    <property type="entry name" value="GGDEF_dom"/>
</dbReference>
<dbReference type="SUPFAM" id="SSF55073">
    <property type="entry name" value="Nucleotide cyclase"/>
    <property type="match status" value="1"/>
</dbReference>
<dbReference type="PROSITE" id="PS50887">
    <property type="entry name" value="GGDEF"/>
    <property type="match status" value="1"/>
</dbReference>
<keyword evidence="7" id="KW-1185">Reference proteome</keyword>
<name>A0A844ZH19_9SPHN</name>
<dbReference type="InterPro" id="IPR029787">
    <property type="entry name" value="Nucleotide_cyclase"/>
</dbReference>
<dbReference type="InterPro" id="IPR011623">
    <property type="entry name" value="7TMR_DISM_rcpt_extracell_dom1"/>
</dbReference>
<dbReference type="InterPro" id="IPR050469">
    <property type="entry name" value="Diguanylate_Cyclase"/>
</dbReference>
<keyword evidence="3" id="KW-0472">Membrane</keyword>
<dbReference type="GO" id="GO:1902201">
    <property type="term" value="P:negative regulation of bacterial-type flagellum-dependent cell motility"/>
    <property type="evidence" value="ECO:0007669"/>
    <property type="project" value="TreeGrafter"/>
</dbReference>
<dbReference type="InterPro" id="IPR043128">
    <property type="entry name" value="Rev_trsase/Diguanyl_cyclase"/>
</dbReference>
<evidence type="ECO:0000313" key="6">
    <source>
        <dbReference type="EMBL" id="MXO86683.1"/>
    </source>
</evidence>
<comment type="caution">
    <text evidence="6">The sequence shown here is derived from an EMBL/GenBank/DDBJ whole genome shotgun (WGS) entry which is preliminary data.</text>
</comment>
<dbReference type="GO" id="GO:0005886">
    <property type="term" value="C:plasma membrane"/>
    <property type="evidence" value="ECO:0007669"/>
    <property type="project" value="TreeGrafter"/>
</dbReference>
<dbReference type="EMBL" id="WTYW01000003">
    <property type="protein sequence ID" value="MXO86683.1"/>
    <property type="molecule type" value="Genomic_DNA"/>
</dbReference>
<dbReference type="OrthoDB" id="9759607at2"/>
<dbReference type="Gene3D" id="3.30.70.270">
    <property type="match status" value="1"/>
</dbReference>
<protein>
    <recommendedName>
        <fullName evidence="1">diguanylate cyclase</fullName>
        <ecNumber evidence="1">2.7.7.65</ecNumber>
    </recommendedName>
</protein>
<dbReference type="CDD" id="cd01949">
    <property type="entry name" value="GGDEF"/>
    <property type="match status" value="1"/>
</dbReference>
<sequence length="584" mass="64565">MLMRPTLDSFAVVPAALRKAAIAVALALCGLFATQASAATVEPDCFLAGLHESLADIERIAADAEPGNCVPAKEVSGLGDWTVVFRLPADSNAEYLSMRLGKVDSVAVSARNAEGEWRRTTYAGDKLTASYEGPEMVAGLPQDGGEARVVIAAIEGSGHPPTILKSAITLNDPAEYDTRLIELMLLSALVGMVVIPALIYLGFFRVLSETFLIWYALFSISLAGIVLLRSGLINVFVPLPVDIWRIANIINMALVVAFAVMLTSRFIERDKLTPQFRMIAPYVAGWTIAMSVIYAGDPPFLEPFGSAFHTIGMVPAALLVCAMLADAYRRGSRSVILQLAAWIPLLSLFLLQILNAMRSANAYSDFLPWFYVSLLWQVVISSWAVADRFFVMKRQRDSAILEADVLSRRSERDPLTGLYNRRALDSRWHDLQSCDYRTVAILDIDHFKTVNDVHGHIVGDQVLKIIGQVLRGDRDNIAIRMGGEEFLILLRGSDAVTRADLLRRRVTVRVAEEMHDLEMPVTASMGTVTLPEKADNRLEFSDVYSRVDLLLYEAKRSGRNRMIARNWDVLKLETFPDKDSVAAE</sequence>
<dbReference type="Proteomes" id="UP000433104">
    <property type="component" value="Unassembled WGS sequence"/>
</dbReference>
<feature type="transmembrane region" description="Helical" evidence="3">
    <location>
        <begin position="335"/>
        <end position="354"/>
    </location>
</feature>
<keyword evidence="3" id="KW-0812">Transmembrane</keyword>
<feature type="chain" id="PRO_5032361055" description="diguanylate cyclase" evidence="4">
    <location>
        <begin position="39"/>
        <end position="584"/>
    </location>
</feature>
<evidence type="ECO:0000256" key="4">
    <source>
        <dbReference type="SAM" id="SignalP"/>
    </source>
</evidence>
<dbReference type="GO" id="GO:0052621">
    <property type="term" value="F:diguanylate cyclase activity"/>
    <property type="evidence" value="ECO:0007669"/>
    <property type="project" value="UniProtKB-EC"/>
</dbReference>
<reference evidence="6 7" key="1">
    <citation type="submission" date="2019-12" db="EMBL/GenBank/DDBJ databases">
        <title>Genomic-based taxomic classification of the family Erythrobacteraceae.</title>
        <authorList>
            <person name="Xu L."/>
        </authorList>
    </citation>
    <scope>NUCLEOTIDE SEQUENCE [LARGE SCALE GENOMIC DNA]</scope>
    <source>
        <strain evidence="6 7">MCCC 1A09962</strain>
    </source>
</reference>
<feature type="transmembrane region" description="Helical" evidence="3">
    <location>
        <begin position="211"/>
        <end position="237"/>
    </location>
</feature>
<proteinExistence type="predicted"/>
<evidence type="ECO:0000313" key="7">
    <source>
        <dbReference type="Proteomes" id="UP000433104"/>
    </source>
</evidence>
<dbReference type="PANTHER" id="PTHR45138:SF9">
    <property type="entry name" value="DIGUANYLATE CYCLASE DGCM-RELATED"/>
    <property type="match status" value="1"/>
</dbReference>
<dbReference type="EC" id="2.7.7.65" evidence="1"/>
<feature type="signal peptide" evidence="4">
    <location>
        <begin position="1"/>
        <end position="38"/>
    </location>
</feature>
<dbReference type="RefSeq" id="WP_160684067.1">
    <property type="nucleotide sequence ID" value="NZ_WTYW01000003.1"/>
</dbReference>
<dbReference type="Pfam" id="PF07695">
    <property type="entry name" value="7TMR-DISM_7TM"/>
    <property type="match status" value="1"/>
</dbReference>